<dbReference type="PANTHER" id="PTHR11736:SF164">
    <property type="entry name" value="MELANOMA-ASSOCIATED ANTIGEN B1"/>
    <property type="match status" value="1"/>
</dbReference>
<evidence type="ECO:0000259" key="2">
    <source>
        <dbReference type="PROSITE" id="PS50838"/>
    </source>
</evidence>
<dbReference type="Gene3D" id="1.10.10.1200">
    <property type="entry name" value="MAGE homology domain, winged helix WH1 motif"/>
    <property type="match status" value="1"/>
</dbReference>
<gene>
    <name evidence="4" type="primary">LOC101587558</name>
</gene>
<dbReference type="GO" id="GO:0000122">
    <property type="term" value="P:negative regulation of transcription by RNA polymerase II"/>
    <property type="evidence" value="ECO:0007669"/>
    <property type="project" value="TreeGrafter"/>
</dbReference>
<name>A0A6P3ET49_OCTDE</name>
<feature type="region of interest" description="Disordered" evidence="1">
    <location>
        <begin position="1"/>
        <end position="99"/>
    </location>
</feature>
<dbReference type="Proteomes" id="UP000515203">
    <property type="component" value="Unplaced"/>
</dbReference>
<dbReference type="InterPro" id="IPR041899">
    <property type="entry name" value="MAGE_WH2"/>
</dbReference>
<evidence type="ECO:0000313" key="3">
    <source>
        <dbReference type="Proteomes" id="UP000515203"/>
    </source>
</evidence>
<keyword evidence="3" id="KW-1185">Reference proteome</keyword>
<proteinExistence type="predicted"/>
<dbReference type="RefSeq" id="XP_004631467.1">
    <property type="nucleotide sequence ID" value="XM_004631410.2"/>
</dbReference>
<dbReference type="AlphaFoldDB" id="A0A6P3ET49"/>
<dbReference type="GeneID" id="101587558"/>
<dbReference type="InterPro" id="IPR021072">
    <property type="entry name" value="MAGE_N"/>
</dbReference>
<dbReference type="GO" id="GO:0005634">
    <property type="term" value="C:nucleus"/>
    <property type="evidence" value="ECO:0007669"/>
    <property type="project" value="TreeGrafter"/>
</dbReference>
<evidence type="ECO:0000313" key="4">
    <source>
        <dbReference type="RefSeq" id="XP_004631467.1"/>
    </source>
</evidence>
<dbReference type="InterPro" id="IPR002190">
    <property type="entry name" value="MHD_dom"/>
</dbReference>
<dbReference type="InterPro" id="IPR041898">
    <property type="entry name" value="MAGE_WH1"/>
</dbReference>
<dbReference type="SMART" id="SM01392">
    <property type="entry name" value="MAGE_N"/>
    <property type="match status" value="1"/>
</dbReference>
<dbReference type="InParanoid" id="A0A6P3ET49"/>
<dbReference type="InterPro" id="IPR037445">
    <property type="entry name" value="MAGE"/>
</dbReference>
<dbReference type="SMART" id="SM01373">
    <property type="entry name" value="MAGE"/>
    <property type="match status" value="1"/>
</dbReference>
<feature type="compositionally biased region" description="Low complexity" evidence="1">
    <location>
        <begin position="23"/>
        <end position="38"/>
    </location>
</feature>
<dbReference type="FunFam" id="1.10.10.1210:FF:000001">
    <property type="entry name" value="melanoma-associated antigen D1"/>
    <property type="match status" value="1"/>
</dbReference>
<accession>A0A6P3ET49</accession>
<dbReference type="Gene3D" id="1.10.10.1210">
    <property type="entry name" value="MAGE homology domain, winged helix WH2 motif"/>
    <property type="match status" value="1"/>
</dbReference>
<feature type="compositionally biased region" description="Basic and acidic residues" evidence="1">
    <location>
        <begin position="10"/>
        <end position="19"/>
    </location>
</feature>
<dbReference type="Pfam" id="PF01454">
    <property type="entry name" value="MAGE"/>
    <property type="match status" value="1"/>
</dbReference>
<feature type="domain" description="MAGE" evidence="2">
    <location>
        <begin position="108"/>
        <end position="307"/>
    </location>
</feature>
<sequence length="341" mass="37733">MPRGHKSKLRAQEKRRQARSENQAAQDAQAPGAQGGEAPSCCGLSEEAAPRSSVGLVPQKSQGTPSPTSATGVTTPKMSGRGAKNRGREREPSPVATVPTKCSEKELLMKKAGMLIHYLLYKYQMKEKAVKAEMVKILHKRFRPQFPEILRVTIVWAELLFGLELKEVKRGGGCYTLVKKLNDSNFVGSISGLDIPMNGLLMPLLGVIFLKGNSASEEEIWEFLNMMAIYDTKEHIIFGEPRKFITKDLVQKKYLVYRQVLLSDPPRYEFLWGPRAHSEISKMKVLEFLAKVNETVPTAFPCHYAEALREEEVRAQAAAAASHGAAVLSLPAPGETSNIMP</sequence>
<dbReference type="FunCoup" id="A0A6P3ET49">
    <property type="interactions" value="278"/>
</dbReference>
<organism evidence="3 4">
    <name type="scientific">Octodon degus</name>
    <name type="common">Degu</name>
    <name type="synonym">Sciurus degus</name>
    <dbReference type="NCBI Taxonomy" id="10160"/>
    <lineage>
        <taxon>Eukaryota</taxon>
        <taxon>Metazoa</taxon>
        <taxon>Chordata</taxon>
        <taxon>Craniata</taxon>
        <taxon>Vertebrata</taxon>
        <taxon>Euteleostomi</taxon>
        <taxon>Mammalia</taxon>
        <taxon>Eutheria</taxon>
        <taxon>Euarchontoglires</taxon>
        <taxon>Glires</taxon>
        <taxon>Rodentia</taxon>
        <taxon>Hystricomorpha</taxon>
        <taxon>Octodontidae</taxon>
        <taxon>Octodon</taxon>
    </lineage>
</organism>
<dbReference type="OrthoDB" id="205198at2759"/>
<reference evidence="4" key="1">
    <citation type="submission" date="2025-08" db="UniProtKB">
        <authorList>
            <consortium name="RefSeq"/>
        </authorList>
    </citation>
    <scope>IDENTIFICATION</scope>
</reference>
<feature type="compositionally biased region" description="Polar residues" evidence="1">
    <location>
        <begin position="59"/>
        <end position="77"/>
    </location>
</feature>
<dbReference type="PANTHER" id="PTHR11736">
    <property type="entry name" value="MELANOMA-ASSOCIATED ANTIGEN MAGE ANTIGEN"/>
    <property type="match status" value="1"/>
</dbReference>
<protein>
    <submittedName>
        <fullName evidence="4">Melanoma-associated antigen B2-like</fullName>
    </submittedName>
</protein>
<evidence type="ECO:0000256" key="1">
    <source>
        <dbReference type="SAM" id="MobiDB-lite"/>
    </source>
</evidence>
<dbReference type="Pfam" id="PF12440">
    <property type="entry name" value="MAGE_N"/>
    <property type="match status" value="1"/>
</dbReference>
<dbReference type="PROSITE" id="PS50838">
    <property type="entry name" value="MAGE"/>
    <property type="match status" value="1"/>
</dbReference>